<protein>
    <submittedName>
        <fullName evidence="1">Uncharacterized protein</fullName>
    </submittedName>
</protein>
<accession>A0ABR1UF15</accession>
<dbReference type="Proteomes" id="UP001446871">
    <property type="component" value="Unassembled WGS sequence"/>
</dbReference>
<name>A0ABR1UF15_9PEZI</name>
<keyword evidence="2" id="KW-1185">Reference proteome</keyword>
<evidence type="ECO:0000313" key="2">
    <source>
        <dbReference type="Proteomes" id="UP001446871"/>
    </source>
</evidence>
<reference evidence="1 2" key="1">
    <citation type="submission" date="2023-01" db="EMBL/GenBank/DDBJ databases">
        <title>Analysis of 21 Apiospora genomes using comparative genomics revels a genus with tremendous synthesis potential of carbohydrate active enzymes and secondary metabolites.</title>
        <authorList>
            <person name="Sorensen T."/>
        </authorList>
    </citation>
    <scope>NUCLEOTIDE SEQUENCE [LARGE SCALE GENOMIC DNA]</scope>
    <source>
        <strain evidence="1 2">CBS 83171</strain>
    </source>
</reference>
<sequence>MRITTLFPIAAQAWAAPSIPSAIAAAAADTQNQNQTASASEADVMVAERGLPPVFAHGRCGLHFHIYDERWDFSSGEENEQLRKASGQPGYHIRVYDAHRAKKFDEQGKLEPQNGWPAKNTHMESLDFWATPDDTLNVVTFQYGGEKWESGAPGTKNDHCSVGRWDRKRGVRIQPTHRYTIDMDCGFPC</sequence>
<comment type="caution">
    <text evidence="1">The sequence shown here is derived from an EMBL/GenBank/DDBJ whole genome shotgun (WGS) entry which is preliminary data.</text>
</comment>
<dbReference type="EMBL" id="JAQQWM010000007">
    <property type="protein sequence ID" value="KAK8057493.1"/>
    <property type="molecule type" value="Genomic_DNA"/>
</dbReference>
<gene>
    <name evidence="1" type="ORF">PG996_011430</name>
</gene>
<proteinExistence type="predicted"/>
<organism evidence="1 2">
    <name type="scientific">Apiospora saccharicola</name>
    <dbReference type="NCBI Taxonomy" id="335842"/>
    <lineage>
        <taxon>Eukaryota</taxon>
        <taxon>Fungi</taxon>
        <taxon>Dikarya</taxon>
        <taxon>Ascomycota</taxon>
        <taxon>Pezizomycotina</taxon>
        <taxon>Sordariomycetes</taxon>
        <taxon>Xylariomycetidae</taxon>
        <taxon>Amphisphaeriales</taxon>
        <taxon>Apiosporaceae</taxon>
        <taxon>Apiospora</taxon>
    </lineage>
</organism>
<evidence type="ECO:0000313" key="1">
    <source>
        <dbReference type="EMBL" id="KAK8057493.1"/>
    </source>
</evidence>